<evidence type="ECO:0000313" key="1">
    <source>
        <dbReference type="EMBL" id="CAG7728574.1"/>
    </source>
</evidence>
<dbReference type="Proteomes" id="UP000708208">
    <property type="component" value="Unassembled WGS sequence"/>
</dbReference>
<evidence type="ECO:0000313" key="2">
    <source>
        <dbReference type="Proteomes" id="UP000708208"/>
    </source>
</evidence>
<organism evidence="1 2">
    <name type="scientific">Allacma fusca</name>
    <dbReference type="NCBI Taxonomy" id="39272"/>
    <lineage>
        <taxon>Eukaryota</taxon>
        <taxon>Metazoa</taxon>
        <taxon>Ecdysozoa</taxon>
        <taxon>Arthropoda</taxon>
        <taxon>Hexapoda</taxon>
        <taxon>Collembola</taxon>
        <taxon>Symphypleona</taxon>
        <taxon>Sminthuridae</taxon>
        <taxon>Allacma</taxon>
    </lineage>
</organism>
<name>A0A8J2K2B3_9HEXA</name>
<sequence length="68" mass="7917">MFTNCWTNVYKTLVEEILKGRVNSLKTTAMLGTLREYTFLRSMKPSSRRALWCYKRISIVNAVGIKVE</sequence>
<dbReference type="EMBL" id="CAJVCH010165109">
    <property type="protein sequence ID" value="CAG7728574.1"/>
    <property type="molecule type" value="Genomic_DNA"/>
</dbReference>
<dbReference type="AlphaFoldDB" id="A0A8J2K2B3"/>
<protein>
    <submittedName>
        <fullName evidence="1">Uncharacterized protein</fullName>
    </submittedName>
</protein>
<gene>
    <name evidence="1" type="ORF">AFUS01_LOCUS17342</name>
</gene>
<keyword evidence="2" id="KW-1185">Reference proteome</keyword>
<proteinExistence type="predicted"/>
<reference evidence="1" key="1">
    <citation type="submission" date="2021-06" db="EMBL/GenBank/DDBJ databases">
        <authorList>
            <person name="Hodson N. C."/>
            <person name="Mongue J. A."/>
            <person name="Jaron S. K."/>
        </authorList>
    </citation>
    <scope>NUCLEOTIDE SEQUENCE</scope>
</reference>
<comment type="caution">
    <text evidence="1">The sequence shown here is derived from an EMBL/GenBank/DDBJ whole genome shotgun (WGS) entry which is preliminary data.</text>
</comment>
<accession>A0A8J2K2B3</accession>